<dbReference type="Proteomes" id="UP000543030">
    <property type="component" value="Unassembled WGS sequence"/>
</dbReference>
<feature type="domain" description="Activator of Hsp90 ATPase homologue 1/2-like C-terminal" evidence="2">
    <location>
        <begin position="21"/>
        <end position="145"/>
    </location>
</feature>
<name>A0A840RJH4_9NEIS</name>
<comment type="caution">
    <text evidence="3">The sequence shown here is derived from an EMBL/GenBank/DDBJ whole genome shotgun (WGS) entry which is preliminary data.</text>
</comment>
<evidence type="ECO:0000313" key="3">
    <source>
        <dbReference type="EMBL" id="MBB5192311.1"/>
    </source>
</evidence>
<comment type="similarity">
    <text evidence="1">Belongs to the AHA1 family.</text>
</comment>
<dbReference type="InterPro" id="IPR023393">
    <property type="entry name" value="START-like_dom_sf"/>
</dbReference>
<dbReference type="EMBL" id="JACHHN010000006">
    <property type="protein sequence ID" value="MBB5192311.1"/>
    <property type="molecule type" value="Genomic_DNA"/>
</dbReference>
<evidence type="ECO:0000256" key="1">
    <source>
        <dbReference type="ARBA" id="ARBA00006817"/>
    </source>
</evidence>
<evidence type="ECO:0000313" key="4">
    <source>
        <dbReference type="Proteomes" id="UP000543030"/>
    </source>
</evidence>
<accession>A0A840RJH4</accession>
<evidence type="ECO:0000259" key="2">
    <source>
        <dbReference type="Pfam" id="PF08327"/>
    </source>
</evidence>
<dbReference type="InterPro" id="IPR013538">
    <property type="entry name" value="ASHA1/2-like_C"/>
</dbReference>
<dbReference type="RefSeq" id="WP_221303203.1">
    <property type="nucleotide sequence ID" value="NZ_JACHHN010000006.1"/>
</dbReference>
<reference evidence="3 4" key="1">
    <citation type="submission" date="2020-08" db="EMBL/GenBank/DDBJ databases">
        <title>Genomic Encyclopedia of Type Strains, Phase IV (KMG-IV): sequencing the most valuable type-strain genomes for metagenomic binning, comparative biology and taxonomic classification.</title>
        <authorList>
            <person name="Goeker M."/>
        </authorList>
    </citation>
    <scope>NUCLEOTIDE SEQUENCE [LARGE SCALE GENOMIC DNA]</scope>
    <source>
        <strain evidence="3 4">DSM 18233</strain>
    </source>
</reference>
<protein>
    <submittedName>
        <fullName evidence="3">Uncharacterized protein YndB with AHSA1/START domain</fullName>
    </submittedName>
</protein>
<dbReference type="AlphaFoldDB" id="A0A840RJH4"/>
<proteinExistence type="inferred from homology"/>
<dbReference type="Pfam" id="PF08327">
    <property type="entry name" value="AHSA1"/>
    <property type="match status" value="1"/>
</dbReference>
<dbReference type="Gene3D" id="3.30.530.20">
    <property type="match status" value="1"/>
</dbReference>
<keyword evidence="4" id="KW-1185">Reference proteome</keyword>
<dbReference type="CDD" id="cd07814">
    <property type="entry name" value="SRPBCC_CalC_Aha1-like"/>
    <property type="match status" value="1"/>
</dbReference>
<organism evidence="3 4">
    <name type="scientific">Silvimonas terrae</name>
    <dbReference type="NCBI Taxonomy" id="300266"/>
    <lineage>
        <taxon>Bacteria</taxon>
        <taxon>Pseudomonadati</taxon>
        <taxon>Pseudomonadota</taxon>
        <taxon>Betaproteobacteria</taxon>
        <taxon>Neisseriales</taxon>
        <taxon>Chitinibacteraceae</taxon>
        <taxon>Silvimonas</taxon>
    </lineage>
</organism>
<sequence>MNMPDTDQTLRTVVVERAFAHPQDKVWRALTQGPLIEEWLMSNDFEPVVGHRFSFRMPAMPGWNGITDCQVLTVEAPSKLAYTWCASGEEAATGIQTVVTFTLTPADGGVLLRMEQSGFKPHEDRNLQGANWGWQSFLSRLEGVLAKPD</sequence>
<gene>
    <name evidence="3" type="ORF">HNQ50_003052</name>
</gene>
<dbReference type="SUPFAM" id="SSF55961">
    <property type="entry name" value="Bet v1-like"/>
    <property type="match status" value="1"/>
</dbReference>